<reference evidence="1" key="2">
    <citation type="submission" date="2011-02" db="EMBL/GenBank/DDBJ databases">
        <authorList>
            <person name="MacLean D."/>
        </authorList>
    </citation>
    <scope>NUCLEOTIDE SEQUENCE</scope>
</reference>
<dbReference type="AlphaFoldDB" id="F0WK82"/>
<evidence type="ECO:0000313" key="1">
    <source>
        <dbReference type="EMBL" id="CCA21685.1"/>
    </source>
</evidence>
<accession>F0WK82</accession>
<reference evidence="1" key="1">
    <citation type="journal article" date="2011" name="PLoS Biol.">
        <title>Gene gain and loss during evolution of obligate parasitism in the white rust pathogen of Arabidopsis thaliana.</title>
        <authorList>
            <person name="Kemen E."/>
            <person name="Gardiner A."/>
            <person name="Schultz-Larsen T."/>
            <person name="Kemen A.C."/>
            <person name="Balmuth A.L."/>
            <person name="Robert-Seilaniantz A."/>
            <person name="Bailey K."/>
            <person name="Holub E."/>
            <person name="Studholme D.J."/>
            <person name="Maclean D."/>
            <person name="Jones J.D."/>
        </authorList>
    </citation>
    <scope>NUCLEOTIDE SEQUENCE</scope>
</reference>
<dbReference type="EMBL" id="FR824175">
    <property type="protein sequence ID" value="CCA21685.1"/>
    <property type="molecule type" value="Genomic_DNA"/>
</dbReference>
<name>F0WK82_9STRA</name>
<dbReference type="HOGENOM" id="CLU_3072663_0_0_1"/>
<proteinExistence type="predicted"/>
<gene>
    <name evidence="1" type="primary">AlNc14C130G6934</name>
    <name evidence="1" type="ORF">ALNC14_078280</name>
</gene>
<sequence length="53" mass="6276">MKCEDDVRVVRRLCELLNAFFTIVCVNNLKKYLEKFGTDVCETEGEFRVVCIW</sequence>
<protein>
    <submittedName>
        <fullName evidence="1">AlNc14C130G6934 protein</fullName>
    </submittedName>
</protein>
<organism evidence="1">
    <name type="scientific">Albugo laibachii Nc14</name>
    <dbReference type="NCBI Taxonomy" id="890382"/>
    <lineage>
        <taxon>Eukaryota</taxon>
        <taxon>Sar</taxon>
        <taxon>Stramenopiles</taxon>
        <taxon>Oomycota</taxon>
        <taxon>Peronosporomycetes</taxon>
        <taxon>Albuginales</taxon>
        <taxon>Albuginaceae</taxon>
        <taxon>Albugo</taxon>
    </lineage>
</organism>